<keyword evidence="2" id="KW-1185">Reference proteome</keyword>
<evidence type="ECO:0000313" key="2">
    <source>
        <dbReference type="Proteomes" id="UP000001940"/>
    </source>
</evidence>
<name>Q8MXE4_CAEEL</name>
<evidence type="ECO:0000313" key="1">
    <source>
        <dbReference type="EMBL" id="CCD72243.1"/>
    </source>
</evidence>
<dbReference type="PeptideAtlas" id="Q8MXE4"/>
<evidence type="ECO:0007829" key="4">
    <source>
        <dbReference type="PeptideAtlas" id="Q8MXE4"/>
    </source>
</evidence>
<dbReference type="CTD" id="177250"/>
<dbReference type="Bgee" id="WBGene00001060">
    <property type="expression patterns" value="Expressed in germ line (C elegans) and 4 other cell types or tissues"/>
</dbReference>
<dbReference type="HOGENOM" id="CLU_1620536_0_0_1"/>
<dbReference type="GeneID" id="177250"/>
<proteinExistence type="evidence at protein level"/>
<dbReference type="UCSC" id="R11E3.7a">
    <property type="organism name" value="c. elegans"/>
</dbReference>
<dbReference type="AGR" id="WB:WBGene00001060"/>
<dbReference type="EMBL" id="BX284604">
    <property type="protein sequence ID" value="CCD72243.1"/>
    <property type="molecule type" value="Genomic_DNA"/>
</dbReference>
<keyword evidence="4" id="KW-1267">Proteomics identification</keyword>
<organism evidence="1 2">
    <name type="scientific">Caenorhabditis elegans</name>
    <dbReference type="NCBI Taxonomy" id="6239"/>
    <lineage>
        <taxon>Eukaryota</taxon>
        <taxon>Metazoa</taxon>
        <taxon>Ecdysozoa</taxon>
        <taxon>Nematoda</taxon>
        <taxon>Chromadorea</taxon>
        <taxon>Rhabditida</taxon>
        <taxon>Rhabditina</taxon>
        <taxon>Rhabditomorpha</taxon>
        <taxon>Rhabditoidea</taxon>
        <taxon>Rhabditidae</taxon>
        <taxon>Peloderinae</taxon>
        <taxon>Caenorhabditis</taxon>
    </lineage>
</organism>
<dbReference type="RefSeq" id="NP_001367922.1">
    <property type="nucleotide sequence ID" value="NM_001380209.2"/>
</dbReference>
<gene>
    <name evidence="1 3" type="primary">dpf-7</name>
    <name evidence="1" type="ORF">CELE_R11E3.7</name>
    <name evidence="3" type="ORF">R11E3.7</name>
</gene>
<dbReference type="KEGG" id="cel:CELE_R11E3.7"/>
<dbReference type="AlphaFoldDB" id="Q8MXE4"/>
<accession>Q8MXE4</accession>
<evidence type="ECO:0000313" key="3">
    <source>
        <dbReference type="WormBase" id="R11E3.7b"/>
    </source>
</evidence>
<protein>
    <submittedName>
        <fullName evidence="1">Dipeptidyl Peptidase Four (IV) family</fullName>
    </submittedName>
</protein>
<dbReference type="ExpressionAtlas" id="Q8MXE4">
    <property type="expression patterns" value="baseline and differential"/>
</dbReference>
<dbReference type="OrthoDB" id="5868991at2759"/>
<sequence>MSTDEEVPLATRQMHEAFVTISQQMLQFRVNTARITTPSDYEPQEVWVIYETLECPDQRQYMRSRGLVSRNKLWMLMETETDKDWKYFTHIFSDDCKVCVFVAESIEMGHDKDVIQVEDVQYKKAKFTDQMLISNFLEIIKNCSTLHYQMKNKRKRRDVVSANL</sequence>
<dbReference type="WormBase" id="R11E3.7b">
    <property type="protein sequence ID" value="CE31721"/>
    <property type="gene ID" value="WBGene00001060"/>
    <property type="gene designation" value="dpf-7"/>
</dbReference>
<dbReference type="Proteomes" id="UP000001940">
    <property type="component" value="Chromosome IV"/>
</dbReference>
<reference evidence="1 2" key="1">
    <citation type="journal article" date="1998" name="Science">
        <title>Genome sequence of the nematode C. elegans: a platform for investigating biology.</title>
        <authorList>
            <consortium name="The C. elegans sequencing consortium"/>
            <person name="Sulson J.E."/>
            <person name="Waterston R."/>
        </authorList>
    </citation>
    <scope>NUCLEOTIDE SEQUENCE [LARGE SCALE GENOMIC DNA]</scope>
    <source>
        <strain evidence="1 2">Bristol N2</strain>
    </source>
</reference>